<dbReference type="Pfam" id="PF05833">
    <property type="entry name" value="NFACT_N"/>
    <property type="match status" value="1"/>
</dbReference>
<dbReference type="Gene3D" id="3.40.970.40">
    <property type="entry name" value="fibrinogen binding protein from staphylococcus aureus domain like"/>
    <property type="match status" value="1"/>
</dbReference>
<gene>
    <name evidence="5 7" type="primary">rqcH</name>
    <name evidence="7" type="ORF">JEOSCH030_00954</name>
</gene>
<dbReference type="GO" id="GO:1990112">
    <property type="term" value="C:RQC complex"/>
    <property type="evidence" value="ECO:0007669"/>
    <property type="project" value="TreeGrafter"/>
</dbReference>
<evidence type="ECO:0000259" key="6">
    <source>
        <dbReference type="Pfam" id="PF05670"/>
    </source>
</evidence>
<dbReference type="Gene3D" id="1.10.8.50">
    <property type="match status" value="1"/>
</dbReference>
<feature type="domain" description="NFACT RNA-binding" evidence="6">
    <location>
        <begin position="446"/>
        <end position="533"/>
    </location>
</feature>
<dbReference type="GO" id="GO:0019843">
    <property type="term" value="F:rRNA binding"/>
    <property type="evidence" value="ECO:0007669"/>
    <property type="project" value="UniProtKB-UniRule"/>
</dbReference>
<keyword evidence="8" id="KW-1185">Reference proteome</keyword>
<dbReference type="FunFam" id="2.30.310.10:FF:000004">
    <property type="entry name" value="Fibronectin-binding protein A"/>
    <property type="match status" value="1"/>
</dbReference>
<evidence type="ECO:0000256" key="3">
    <source>
        <dbReference type="ARBA" id="ARBA00022884"/>
    </source>
</evidence>
<evidence type="ECO:0000313" key="8">
    <source>
        <dbReference type="Proteomes" id="UP000521032"/>
    </source>
</evidence>
<comment type="function">
    <text evidence="5">Key component of the ribosome quality control system (RQC), a ribosome-associated complex that mediates the extraction of incompletely synthesized nascent chains from stalled ribosomes and their subsequent degradation. RqcH recruits Ala-charged tRNA, and with RqcP directs the elongation of stalled nascent chains on 50S ribosomal subunits, leading to non-templated C-terminal alanine extensions (Ala tail). The Ala tail promotes nascent chain degradation. May add between 1 and at least 8 Ala residues. Binds to stalled 50S ribosomal subunits.</text>
</comment>
<dbReference type="Pfam" id="PF05670">
    <property type="entry name" value="NFACT-R_1"/>
    <property type="match status" value="1"/>
</dbReference>
<accession>A0A6V7RG80</accession>
<evidence type="ECO:0000256" key="5">
    <source>
        <dbReference type="HAMAP-Rule" id="MF_00844"/>
    </source>
</evidence>
<evidence type="ECO:0000256" key="4">
    <source>
        <dbReference type="ARBA" id="ARBA00022917"/>
    </source>
</evidence>
<dbReference type="Gene3D" id="2.30.310.10">
    <property type="entry name" value="ibrinogen binding protein from staphylococcus aureus domain"/>
    <property type="match status" value="1"/>
</dbReference>
<comment type="subunit">
    <text evidence="5">Associates with stalled 50S ribosomal subunits. Binds to RqcP.</text>
</comment>
<keyword evidence="2 5" id="KW-0699">rRNA-binding</keyword>
<dbReference type="EMBL" id="CAJEWE010000010">
    <property type="protein sequence ID" value="CAD2075991.1"/>
    <property type="molecule type" value="Genomic_DNA"/>
</dbReference>
<dbReference type="InterPro" id="IPR051608">
    <property type="entry name" value="RQC_Subunit_NEMF"/>
</dbReference>
<protein>
    <recommendedName>
        <fullName evidence="5">Rqc2 homolog RqcH</fullName>
        <shortName evidence="5">RqcH</shortName>
    </recommendedName>
</protein>
<keyword evidence="1 5" id="KW-0820">tRNA-binding</keyword>
<evidence type="ECO:0000256" key="1">
    <source>
        <dbReference type="ARBA" id="ARBA00022555"/>
    </source>
</evidence>
<dbReference type="GO" id="GO:0072344">
    <property type="term" value="P:rescue of stalled ribosome"/>
    <property type="evidence" value="ECO:0007669"/>
    <property type="project" value="UniProtKB-UniRule"/>
</dbReference>
<keyword evidence="3 5" id="KW-0694">RNA-binding</keyword>
<comment type="similarity">
    <text evidence="5">Belongs to the NEMF family.</text>
</comment>
<dbReference type="Proteomes" id="UP000521032">
    <property type="component" value="Unassembled WGS sequence"/>
</dbReference>
<organism evidence="7 8">
    <name type="scientific">Phocicoccus schoeneichii</name>
    <dbReference type="NCBI Taxonomy" id="1812261"/>
    <lineage>
        <taxon>Bacteria</taxon>
        <taxon>Bacillati</taxon>
        <taxon>Bacillota</taxon>
        <taxon>Bacilli</taxon>
        <taxon>Bacillales</taxon>
        <taxon>Salinicoccaceae</taxon>
        <taxon>Phocicoccus</taxon>
    </lineage>
</organism>
<name>A0A6V7RG80_9BACL</name>
<dbReference type="HAMAP" id="MF_00844_B">
    <property type="entry name" value="RqcH_B"/>
    <property type="match status" value="1"/>
</dbReference>
<keyword evidence="4 5" id="KW-0648">Protein biosynthesis</keyword>
<dbReference type="RefSeq" id="WP_186086976.1">
    <property type="nucleotide sequence ID" value="NZ_BMDB01000001.1"/>
</dbReference>
<evidence type="ECO:0000256" key="2">
    <source>
        <dbReference type="ARBA" id="ARBA00022730"/>
    </source>
</evidence>
<sequence length="567" mass="66141">MALDGNFVHELVDELSSLIGGRVNRVHQIDDMTVTIRIRSNRVNHQLLISAHPTYSRFHITHEKYETPFDPPMFLRMLRRDIEGGFLNKIEQIGNDRRIHLHFNNIDEIGDPIERVLILEIMGRHSNIILTDDENKIIYAIKHLTPNNNERTVMPGFTYTAPPTLKKLNPRTAELDELPKFIDFNSGKVGKQILKHVEGVSPLFISEVENRTKYFKPDNVVLAIRETLEALEREPVLYHDEKENYYYAPLSIFEDKGIEKTTYKTLSELLDDFYHNRYVHARVKQQAQDYYHVVSQNIAKTKRKLDNLAVDLEESKSMDEYQKYGELLTAYMHQLKPYSESAKVFDYYTNEEVEIPLKKNLSPAENSQRYYSLYNKMKNRQNEAVKQIEIAENDLEYFENLLHQMESITTSDEVEEIREELMEQGVIKYKKTNRKKKKTGVTLSEYKTSNRLRVLVGKNNKQNDYLTNRHAQNNHLWFHVKDMPGSHVVITHTENEIKESDIREAAKIAAYFSKGKQSESVPVDYTLIKHVKNIPGTKPGFVTYTNQSTVFVTPDEVTVKKLEVKSP</sequence>
<reference evidence="7 8" key="1">
    <citation type="submission" date="2020-07" db="EMBL/GenBank/DDBJ databases">
        <authorList>
            <person name="Criscuolo A."/>
        </authorList>
    </citation>
    <scope>NUCLEOTIDE SEQUENCE [LARGE SCALE GENOMIC DNA]</scope>
    <source>
        <strain evidence="8">CIP 111030</strain>
    </source>
</reference>
<dbReference type="AlphaFoldDB" id="A0A6V7RG80"/>
<evidence type="ECO:0000313" key="7">
    <source>
        <dbReference type="EMBL" id="CAD2075991.1"/>
    </source>
</evidence>
<dbReference type="PANTHER" id="PTHR15239:SF6">
    <property type="entry name" value="RIBOSOME QUALITY CONTROL COMPLEX SUBUNIT NEMF"/>
    <property type="match status" value="1"/>
</dbReference>
<dbReference type="GO" id="GO:0000049">
    <property type="term" value="F:tRNA binding"/>
    <property type="evidence" value="ECO:0007669"/>
    <property type="project" value="UniProtKB-UniRule"/>
</dbReference>
<dbReference type="InterPro" id="IPR043682">
    <property type="entry name" value="RqcH_bacterial"/>
</dbReference>
<dbReference type="InterPro" id="IPR008532">
    <property type="entry name" value="NFACT_RNA-bd"/>
</dbReference>
<comment type="caution">
    <text evidence="7">The sequence shown here is derived from an EMBL/GenBank/DDBJ whole genome shotgun (WGS) entry which is preliminary data.</text>
</comment>
<dbReference type="PANTHER" id="PTHR15239">
    <property type="entry name" value="NUCLEAR EXPORT MEDIATOR FACTOR NEMF"/>
    <property type="match status" value="1"/>
</dbReference>
<proteinExistence type="inferred from homology"/>
<dbReference type="GO" id="GO:0043023">
    <property type="term" value="F:ribosomal large subunit binding"/>
    <property type="evidence" value="ECO:0007669"/>
    <property type="project" value="UniProtKB-UniRule"/>
</dbReference>